<evidence type="ECO:0000256" key="5">
    <source>
        <dbReference type="ARBA" id="ARBA00023125"/>
    </source>
</evidence>
<dbReference type="PANTHER" id="PTHR47165">
    <property type="entry name" value="OS03G0429900 PROTEIN"/>
    <property type="match status" value="1"/>
</dbReference>
<dbReference type="OrthoDB" id="671687at2759"/>
<dbReference type="InterPro" id="IPR003871">
    <property type="entry name" value="RFA1B/D_OB_1st"/>
</dbReference>
<keyword evidence="11" id="KW-1185">Reference proteome</keyword>
<dbReference type="SUPFAM" id="SSF50249">
    <property type="entry name" value="Nucleic acid-binding proteins"/>
    <property type="match status" value="3"/>
</dbReference>
<keyword evidence="3" id="KW-0863">Zinc-finger</keyword>
<dbReference type="AlphaFoldDB" id="A0A834TA32"/>
<dbReference type="GO" id="GO:0003677">
    <property type="term" value="F:DNA binding"/>
    <property type="evidence" value="ECO:0007669"/>
    <property type="project" value="UniProtKB-KW"/>
</dbReference>
<evidence type="ECO:0000259" key="7">
    <source>
        <dbReference type="Pfam" id="PF02721"/>
    </source>
</evidence>
<comment type="caution">
    <text evidence="10">The sequence shown here is derived from an EMBL/GenBank/DDBJ whole genome shotgun (WGS) entry which is preliminary data.</text>
</comment>
<evidence type="ECO:0000256" key="4">
    <source>
        <dbReference type="ARBA" id="ARBA00022833"/>
    </source>
</evidence>
<feature type="domain" description="Replication protein A OB" evidence="9">
    <location>
        <begin position="118"/>
        <end position="209"/>
    </location>
</feature>
<feature type="region of interest" description="Disordered" evidence="6">
    <location>
        <begin position="457"/>
        <end position="511"/>
    </location>
</feature>
<dbReference type="InterPro" id="IPR012340">
    <property type="entry name" value="NA-bd_OB-fold"/>
</dbReference>
<dbReference type="Pfam" id="PF16900">
    <property type="entry name" value="REPA_OB_2"/>
    <property type="match status" value="1"/>
</dbReference>
<comment type="similarity">
    <text evidence="1">Belongs to the replication factor A protein 1 family.</text>
</comment>
<feature type="domain" description="Replication factor A C-terminal" evidence="8">
    <location>
        <begin position="273"/>
        <end position="389"/>
    </location>
</feature>
<dbReference type="InterPro" id="IPR047192">
    <property type="entry name" value="Euk_RPA1_DBD_C"/>
</dbReference>
<dbReference type="EMBL" id="JAAIUW010000010">
    <property type="protein sequence ID" value="KAF7812819.1"/>
    <property type="molecule type" value="Genomic_DNA"/>
</dbReference>
<evidence type="ECO:0000259" key="9">
    <source>
        <dbReference type="Pfam" id="PF16900"/>
    </source>
</evidence>
<dbReference type="CDD" id="cd04481">
    <property type="entry name" value="RPA1_DBD_B_like"/>
    <property type="match status" value="1"/>
</dbReference>
<dbReference type="Pfam" id="PF08646">
    <property type="entry name" value="Rep_fac-A_C"/>
    <property type="match status" value="1"/>
</dbReference>
<protein>
    <submittedName>
        <fullName evidence="10">Replication protein A 70 kDa DNA-binding subunit B-like</fullName>
    </submittedName>
</protein>
<feature type="compositionally biased region" description="Polar residues" evidence="6">
    <location>
        <begin position="464"/>
        <end position="485"/>
    </location>
</feature>
<dbReference type="CDD" id="cd04476">
    <property type="entry name" value="RPA1_DBD_C"/>
    <property type="match status" value="1"/>
</dbReference>
<keyword evidence="4" id="KW-0862">Zinc</keyword>
<sequence length="511" mass="56752">MDIVFDSIRHLHPLCQNWTIKVRVVRMWTMSPMPKTSPGPSMEMVLCDREGFKIAAFAKSPFAAKLTNVPKEGSVYVMSKLNVGTNTGSFRASHHQFKLNLQMSTGLPKLTTTILFTNMDVIGRLCNMSNIHESPSSNPKSRHVNIELEDQSNSKLSVTLWGEFVNQLSQFMNKNVGGAVIIAIQYCKIKEYNGSRTLSNSMYASRMFINADIEEIRAFHDALQPEELTILVNLNNNPMVAASPLQATFDGCALSNVYDLYSTGDGDVLVFLASVLKLNSDKGWFYDSCKKCAKKIEPNGPSFYCTKCDSMVHSSVSMFKIELLVVDDSGTVNIIVFDRDATQLISMSAIELRKEHLQSVDDPRQMPEKLDAFLGQTLLFKVAVKSYSWTSALSFIVQRLTNDPELIAKYTAIKKARDAKTNGEAFSESAIVSVDLSSVDDSLITPVQSKSKIAMELDGRRPSFDNNKPSPAGENNGSGKRSITDSADGDPMLDESLKNQDQRVKRVKDEK</sequence>
<feature type="compositionally biased region" description="Basic and acidic residues" evidence="6">
    <location>
        <begin position="495"/>
        <end position="511"/>
    </location>
</feature>
<dbReference type="Gene3D" id="2.40.50.140">
    <property type="entry name" value="Nucleic acid-binding proteins"/>
    <property type="match status" value="3"/>
</dbReference>
<evidence type="ECO:0000256" key="3">
    <source>
        <dbReference type="ARBA" id="ARBA00022771"/>
    </source>
</evidence>
<feature type="domain" description="Replication protein A 70 kDa DNA-binding subunit B/D first OB fold" evidence="7">
    <location>
        <begin position="5"/>
        <end position="106"/>
    </location>
</feature>
<organism evidence="10 11">
    <name type="scientific">Senna tora</name>
    <dbReference type="NCBI Taxonomy" id="362788"/>
    <lineage>
        <taxon>Eukaryota</taxon>
        <taxon>Viridiplantae</taxon>
        <taxon>Streptophyta</taxon>
        <taxon>Embryophyta</taxon>
        <taxon>Tracheophyta</taxon>
        <taxon>Spermatophyta</taxon>
        <taxon>Magnoliopsida</taxon>
        <taxon>eudicotyledons</taxon>
        <taxon>Gunneridae</taxon>
        <taxon>Pentapetalae</taxon>
        <taxon>rosids</taxon>
        <taxon>fabids</taxon>
        <taxon>Fabales</taxon>
        <taxon>Fabaceae</taxon>
        <taxon>Caesalpinioideae</taxon>
        <taxon>Cassia clade</taxon>
        <taxon>Senna</taxon>
    </lineage>
</organism>
<evidence type="ECO:0000256" key="1">
    <source>
        <dbReference type="ARBA" id="ARBA00005690"/>
    </source>
</evidence>
<reference evidence="10" key="1">
    <citation type="submission" date="2020-09" db="EMBL/GenBank/DDBJ databases">
        <title>Genome-Enabled Discovery of Anthraquinone Biosynthesis in Senna tora.</title>
        <authorList>
            <person name="Kang S.-H."/>
            <person name="Pandey R.P."/>
            <person name="Lee C.-M."/>
            <person name="Sim J.-S."/>
            <person name="Jeong J.-T."/>
            <person name="Choi B.-S."/>
            <person name="Jung M."/>
            <person name="Ginzburg D."/>
            <person name="Zhao K."/>
            <person name="Won S.Y."/>
            <person name="Oh T.-J."/>
            <person name="Yu Y."/>
            <person name="Kim N.-H."/>
            <person name="Lee O.R."/>
            <person name="Lee T.-H."/>
            <person name="Bashyal P."/>
            <person name="Kim T.-S."/>
            <person name="Lee W.-H."/>
            <person name="Kawkins C."/>
            <person name="Kim C.-K."/>
            <person name="Kim J.S."/>
            <person name="Ahn B.O."/>
            <person name="Rhee S.Y."/>
            <person name="Sohng J.K."/>
        </authorList>
    </citation>
    <scope>NUCLEOTIDE SEQUENCE</scope>
    <source>
        <tissue evidence="10">Leaf</tissue>
    </source>
</reference>
<name>A0A834TA32_9FABA</name>
<evidence type="ECO:0000259" key="8">
    <source>
        <dbReference type="Pfam" id="PF08646"/>
    </source>
</evidence>
<evidence type="ECO:0000256" key="2">
    <source>
        <dbReference type="ARBA" id="ARBA00022723"/>
    </source>
</evidence>
<accession>A0A834TA32</accession>
<dbReference type="InterPro" id="IPR013955">
    <property type="entry name" value="Rep_factor-A_C"/>
</dbReference>
<evidence type="ECO:0000313" key="11">
    <source>
        <dbReference type="Proteomes" id="UP000634136"/>
    </source>
</evidence>
<dbReference type="CDD" id="cd04480">
    <property type="entry name" value="RPA1_DBD_A_like"/>
    <property type="match status" value="1"/>
</dbReference>
<keyword evidence="5 10" id="KW-0238">DNA-binding</keyword>
<dbReference type="Pfam" id="PF02721">
    <property type="entry name" value="DUF223"/>
    <property type="match status" value="1"/>
</dbReference>
<dbReference type="Proteomes" id="UP000634136">
    <property type="component" value="Unassembled WGS sequence"/>
</dbReference>
<evidence type="ECO:0000256" key="6">
    <source>
        <dbReference type="SAM" id="MobiDB-lite"/>
    </source>
</evidence>
<gene>
    <name evidence="10" type="ORF">G2W53_033795</name>
</gene>
<evidence type="ECO:0000313" key="10">
    <source>
        <dbReference type="EMBL" id="KAF7812819.1"/>
    </source>
</evidence>
<dbReference type="InterPro" id="IPR031657">
    <property type="entry name" value="REPA_OB_2"/>
</dbReference>
<proteinExistence type="inferred from homology"/>
<dbReference type="PANTHER" id="PTHR47165:SF4">
    <property type="entry name" value="OS03G0429900 PROTEIN"/>
    <property type="match status" value="1"/>
</dbReference>
<dbReference type="GO" id="GO:0008270">
    <property type="term" value="F:zinc ion binding"/>
    <property type="evidence" value="ECO:0007669"/>
    <property type="project" value="UniProtKB-KW"/>
</dbReference>
<keyword evidence="2" id="KW-0479">Metal-binding</keyword>